<reference evidence="2 3" key="2">
    <citation type="journal article" date="2013" name="Plant Cell Physiol.">
        <title>Rice Annotation Project Database (RAP-DB): an integrative and interactive database for rice genomics.</title>
        <authorList>
            <person name="Sakai H."/>
            <person name="Lee S.S."/>
            <person name="Tanaka T."/>
            <person name="Numa H."/>
            <person name="Kim J."/>
            <person name="Kawahara Y."/>
            <person name="Wakimoto H."/>
            <person name="Yang C.C."/>
            <person name="Iwamoto M."/>
            <person name="Abe T."/>
            <person name="Yamada Y."/>
            <person name="Muto A."/>
            <person name="Inokuchi H."/>
            <person name="Ikemura T."/>
            <person name="Matsumoto T."/>
            <person name="Sasaki T."/>
            <person name="Itoh T."/>
        </authorList>
    </citation>
    <scope>NUCLEOTIDE SEQUENCE [LARGE SCALE GENOMIC DNA]</scope>
    <source>
        <strain evidence="3">cv. Nipponbare</strain>
    </source>
</reference>
<feature type="region of interest" description="Disordered" evidence="1">
    <location>
        <begin position="104"/>
        <end position="184"/>
    </location>
</feature>
<feature type="compositionally biased region" description="Basic and acidic residues" evidence="1">
    <location>
        <begin position="12"/>
        <end position="34"/>
    </location>
</feature>
<feature type="compositionally biased region" description="Basic and acidic residues" evidence="1">
    <location>
        <begin position="135"/>
        <end position="144"/>
    </location>
</feature>
<dbReference type="PaxDb" id="39947-A0A0P0V2X6"/>
<proteinExistence type="predicted"/>
<evidence type="ECO:0000313" key="2">
    <source>
        <dbReference type="EMBL" id="BAS72053.1"/>
    </source>
</evidence>
<reference evidence="2 3" key="3">
    <citation type="journal article" date="2013" name="Rice">
        <title>Improvement of the Oryza sativa Nipponbare reference genome using next generation sequence and optical map data.</title>
        <authorList>
            <person name="Kawahara Y."/>
            <person name="de la Bastide M."/>
            <person name="Hamilton J.P."/>
            <person name="Kanamori H."/>
            <person name="McCombie W.R."/>
            <person name="Ouyang S."/>
            <person name="Schwartz D.C."/>
            <person name="Tanaka T."/>
            <person name="Wu J."/>
            <person name="Zhou S."/>
            <person name="Childs K.L."/>
            <person name="Davidson R.M."/>
            <person name="Lin H."/>
            <person name="Quesada-Ocampo L."/>
            <person name="Vaillancourt B."/>
            <person name="Sakai H."/>
            <person name="Lee S.S."/>
            <person name="Kim J."/>
            <person name="Numa H."/>
            <person name="Itoh T."/>
            <person name="Buell C.R."/>
            <person name="Matsumoto T."/>
        </authorList>
    </citation>
    <scope>NUCLEOTIDE SEQUENCE [LARGE SCALE GENOMIC DNA]</scope>
    <source>
        <strain evidence="3">cv. Nipponbare</strain>
    </source>
</reference>
<organism evidence="2 3">
    <name type="scientific">Oryza sativa subsp. japonica</name>
    <name type="common">Rice</name>
    <dbReference type="NCBI Taxonomy" id="39947"/>
    <lineage>
        <taxon>Eukaryota</taxon>
        <taxon>Viridiplantae</taxon>
        <taxon>Streptophyta</taxon>
        <taxon>Embryophyta</taxon>
        <taxon>Tracheophyta</taxon>
        <taxon>Spermatophyta</taxon>
        <taxon>Magnoliopsida</taxon>
        <taxon>Liliopsida</taxon>
        <taxon>Poales</taxon>
        <taxon>Poaceae</taxon>
        <taxon>BOP clade</taxon>
        <taxon>Oryzoideae</taxon>
        <taxon>Oryzeae</taxon>
        <taxon>Oryzinae</taxon>
        <taxon>Oryza</taxon>
        <taxon>Oryza sativa</taxon>
    </lineage>
</organism>
<dbReference type="Gramene" id="Os01t0354175-00">
    <property type="protein sequence ID" value="Os01t0354175-00"/>
    <property type="gene ID" value="Os01g0354175"/>
</dbReference>
<accession>A0A0P0V2X6</accession>
<feature type="compositionally biased region" description="Polar residues" evidence="1">
    <location>
        <begin position="162"/>
        <end position="172"/>
    </location>
</feature>
<dbReference type="Proteomes" id="UP000059680">
    <property type="component" value="Chromosome 1"/>
</dbReference>
<keyword evidence="3" id="KW-1185">Reference proteome</keyword>
<reference evidence="3" key="1">
    <citation type="journal article" date="2005" name="Nature">
        <title>The map-based sequence of the rice genome.</title>
        <authorList>
            <consortium name="International rice genome sequencing project (IRGSP)"/>
            <person name="Matsumoto T."/>
            <person name="Wu J."/>
            <person name="Kanamori H."/>
            <person name="Katayose Y."/>
            <person name="Fujisawa M."/>
            <person name="Namiki N."/>
            <person name="Mizuno H."/>
            <person name="Yamamoto K."/>
            <person name="Antonio B.A."/>
            <person name="Baba T."/>
            <person name="Sakata K."/>
            <person name="Nagamura Y."/>
            <person name="Aoki H."/>
            <person name="Arikawa K."/>
            <person name="Arita K."/>
            <person name="Bito T."/>
            <person name="Chiden Y."/>
            <person name="Fujitsuka N."/>
            <person name="Fukunaka R."/>
            <person name="Hamada M."/>
            <person name="Harada C."/>
            <person name="Hayashi A."/>
            <person name="Hijishita S."/>
            <person name="Honda M."/>
            <person name="Hosokawa S."/>
            <person name="Ichikawa Y."/>
            <person name="Idonuma A."/>
            <person name="Iijima M."/>
            <person name="Ikeda M."/>
            <person name="Ikeno M."/>
            <person name="Ito K."/>
            <person name="Ito S."/>
            <person name="Ito T."/>
            <person name="Ito Y."/>
            <person name="Ito Y."/>
            <person name="Iwabuchi A."/>
            <person name="Kamiya K."/>
            <person name="Karasawa W."/>
            <person name="Kurita K."/>
            <person name="Katagiri S."/>
            <person name="Kikuta A."/>
            <person name="Kobayashi H."/>
            <person name="Kobayashi N."/>
            <person name="Machita K."/>
            <person name="Maehara T."/>
            <person name="Masukawa M."/>
            <person name="Mizubayashi T."/>
            <person name="Mukai Y."/>
            <person name="Nagasaki H."/>
            <person name="Nagata Y."/>
            <person name="Naito S."/>
            <person name="Nakashima M."/>
            <person name="Nakama Y."/>
            <person name="Nakamichi Y."/>
            <person name="Nakamura M."/>
            <person name="Meguro A."/>
            <person name="Negishi M."/>
            <person name="Ohta I."/>
            <person name="Ohta T."/>
            <person name="Okamoto M."/>
            <person name="Ono N."/>
            <person name="Saji S."/>
            <person name="Sakaguchi M."/>
            <person name="Sakai K."/>
            <person name="Shibata M."/>
            <person name="Shimokawa T."/>
            <person name="Song J."/>
            <person name="Takazaki Y."/>
            <person name="Terasawa K."/>
            <person name="Tsugane M."/>
            <person name="Tsuji K."/>
            <person name="Ueda S."/>
            <person name="Waki K."/>
            <person name="Yamagata H."/>
            <person name="Yamamoto M."/>
            <person name="Yamamoto S."/>
            <person name="Yamane H."/>
            <person name="Yoshiki S."/>
            <person name="Yoshihara R."/>
            <person name="Yukawa K."/>
            <person name="Zhong H."/>
            <person name="Yano M."/>
            <person name="Yuan Q."/>
            <person name="Ouyang S."/>
            <person name="Liu J."/>
            <person name="Jones K.M."/>
            <person name="Gansberger K."/>
            <person name="Moffat K."/>
            <person name="Hill J."/>
            <person name="Bera J."/>
            <person name="Fadrosh D."/>
            <person name="Jin S."/>
            <person name="Johri S."/>
            <person name="Kim M."/>
            <person name="Overton L."/>
            <person name="Reardon M."/>
            <person name="Tsitrin T."/>
            <person name="Vuong H."/>
            <person name="Weaver B."/>
            <person name="Ciecko A."/>
            <person name="Tallon L."/>
            <person name="Jackson J."/>
            <person name="Pai G."/>
            <person name="Aken S.V."/>
            <person name="Utterback T."/>
            <person name="Reidmuller S."/>
            <person name="Feldblyum T."/>
            <person name="Hsiao J."/>
            <person name="Zismann V."/>
            <person name="Iobst S."/>
            <person name="de Vazeille A.R."/>
            <person name="Buell C.R."/>
            <person name="Ying K."/>
            <person name="Li Y."/>
            <person name="Lu T."/>
            <person name="Huang Y."/>
            <person name="Zhao Q."/>
            <person name="Feng Q."/>
            <person name="Zhang L."/>
            <person name="Zhu J."/>
            <person name="Weng Q."/>
            <person name="Mu J."/>
            <person name="Lu Y."/>
            <person name="Fan D."/>
            <person name="Liu Y."/>
            <person name="Guan J."/>
            <person name="Zhang Y."/>
            <person name="Yu S."/>
            <person name="Liu X."/>
            <person name="Zhang Y."/>
            <person name="Hong G."/>
            <person name="Han B."/>
            <person name="Choisne N."/>
            <person name="Demange N."/>
            <person name="Orjeda G."/>
            <person name="Samain S."/>
            <person name="Cattolico L."/>
            <person name="Pelletier E."/>
            <person name="Couloux A."/>
            <person name="Segurens B."/>
            <person name="Wincker P."/>
            <person name="D'Hont A."/>
            <person name="Scarpelli C."/>
            <person name="Weissenbach J."/>
            <person name="Salanoubat M."/>
            <person name="Quetier F."/>
            <person name="Yu Y."/>
            <person name="Kim H.R."/>
            <person name="Rambo T."/>
            <person name="Currie J."/>
            <person name="Collura K."/>
            <person name="Luo M."/>
            <person name="Yang T."/>
            <person name="Ammiraju J.S.S."/>
            <person name="Engler F."/>
            <person name="Soderlund C."/>
            <person name="Wing R.A."/>
            <person name="Palmer L.E."/>
            <person name="de la Bastide M."/>
            <person name="Spiegel L."/>
            <person name="Nascimento L."/>
            <person name="Zutavern T."/>
            <person name="O'Shaughnessy A."/>
            <person name="Dike S."/>
            <person name="Dedhia N."/>
            <person name="Preston R."/>
            <person name="Balija V."/>
            <person name="McCombie W.R."/>
            <person name="Chow T."/>
            <person name="Chen H."/>
            <person name="Chung M."/>
            <person name="Chen C."/>
            <person name="Shaw J."/>
            <person name="Wu H."/>
            <person name="Hsiao K."/>
            <person name="Chao Y."/>
            <person name="Chu M."/>
            <person name="Cheng C."/>
            <person name="Hour A."/>
            <person name="Lee P."/>
            <person name="Lin S."/>
            <person name="Lin Y."/>
            <person name="Liou J."/>
            <person name="Liu S."/>
            <person name="Hsing Y."/>
            <person name="Raghuvanshi S."/>
            <person name="Mohanty A."/>
            <person name="Bharti A.K."/>
            <person name="Gaur A."/>
            <person name="Gupta V."/>
            <person name="Kumar D."/>
            <person name="Ravi V."/>
            <person name="Vij S."/>
            <person name="Kapur A."/>
            <person name="Khurana P."/>
            <person name="Khurana P."/>
            <person name="Khurana J.P."/>
            <person name="Tyagi A.K."/>
            <person name="Gaikwad K."/>
            <person name="Singh A."/>
            <person name="Dalal V."/>
            <person name="Srivastava S."/>
            <person name="Dixit A."/>
            <person name="Pal A.K."/>
            <person name="Ghazi I.A."/>
            <person name="Yadav M."/>
            <person name="Pandit A."/>
            <person name="Bhargava A."/>
            <person name="Sureshbabu K."/>
            <person name="Batra K."/>
            <person name="Sharma T.R."/>
            <person name="Mohapatra T."/>
            <person name="Singh N.K."/>
            <person name="Messing J."/>
            <person name="Nelson A.B."/>
            <person name="Fuks G."/>
            <person name="Kavchok S."/>
            <person name="Keizer G."/>
            <person name="Linton E."/>
            <person name="Llaca V."/>
            <person name="Song R."/>
            <person name="Tanyolac B."/>
            <person name="Young S."/>
            <person name="Ho-Il K."/>
            <person name="Hahn J.H."/>
            <person name="Sangsakoo G."/>
            <person name="Vanavichit A."/>
            <person name="de Mattos Luiz.A.T."/>
            <person name="Zimmer P.D."/>
            <person name="Malone G."/>
            <person name="Dellagostin O."/>
            <person name="de Oliveira A.C."/>
            <person name="Bevan M."/>
            <person name="Bancroft I."/>
            <person name="Minx P."/>
            <person name="Cordum H."/>
            <person name="Wilson R."/>
            <person name="Cheng Z."/>
            <person name="Jin W."/>
            <person name="Jiang J."/>
            <person name="Leong S.A."/>
            <person name="Iwama H."/>
            <person name="Gojobori T."/>
            <person name="Itoh T."/>
            <person name="Niimura Y."/>
            <person name="Fujii Y."/>
            <person name="Habara T."/>
            <person name="Sakai H."/>
            <person name="Sato Y."/>
            <person name="Wilson G."/>
            <person name="Kumar K."/>
            <person name="McCouch S."/>
            <person name="Juretic N."/>
            <person name="Hoen D."/>
            <person name="Wright S."/>
            <person name="Bruskiewich R."/>
            <person name="Bureau T."/>
            <person name="Miyao A."/>
            <person name="Hirochika H."/>
            <person name="Nishikawa T."/>
            <person name="Kadowaki K."/>
            <person name="Sugiura M."/>
            <person name="Burr B."/>
            <person name="Sasaki T."/>
        </authorList>
    </citation>
    <scope>NUCLEOTIDE SEQUENCE [LARGE SCALE GENOMIC DNA]</scope>
    <source>
        <strain evidence="3">cv. Nipponbare</strain>
    </source>
</reference>
<name>A0A0P0V2X6_ORYSJ</name>
<dbReference type="InParanoid" id="A0A0P0V2X6"/>
<protein>
    <submittedName>
        <fullName evidence="2">Os01g0354175 protein</fullName>
    </submittedName>
</protein>
<evidence type="ECO:0000313" key="3">
    <source>
        <dbReference type="Proteomes" id="UP000059680"/>
    </source>
</evidence>
<evidence type="ECO:0000256" key="1">
    <source>
        <dbReference type="SAM" id="MobiDB-lite"/>
    </source>
</evidence>
<gene>
    <name evidence="2" type="ordered locus">Os01g0354175</name>
    <name evidence="2" type="ORF">OSNPB_010354175</name>
</gene>
<feature type="region of interest" description="Disordered" evidence="1">
    <location>
        <begin position="1"/>
        <end position="34"/>
    </location>
</feature>
<feature type="compositionally biased region" description="Basic and acidic residues" evidence="1">
    <location>
        <begin position="152"/>
        <end position="161"/>
    </location>
</feature>
<dbReference type="EMBL" id="AP014957">
    <property type="protein sequence ID" value="BAS72053.1"/>
    <property type="molecule type" value="Genomic_DNA"/>
</dbReference>
<sequence>MKKQSKWSKNNEPGENKRSSYTEKKKNANERRTKIELADAGRMVRDLIGETDVDNTNFFLTHQQNAVRAVTPVNTLLNAHFTQRRTAGAPAHVTPILNKVKTMGAANIPDGEGGSRRATESTAQTPAGNRLPHLQPREYREPGRSRTNSRAPHGDRRRQDQSVHSPASNNSRLPPHNRDCRADSNYHADLRDTLKLIL</sequence>
<dbReference type="AlphaFoldDB" id="A0A0P0V2X6"/>